<organism evidence="1">
    <name type="scientific">Lepeophtheirus salmonis</name>
    <name type="common">Salmon louse</name>
    <name type="synonym">Caligus salmonis</name>
    <dbReference type="NCBI Taxonomy" id="72036"/>
    <lineage>
        <taxon>Eukaryota</taxon>
        <taxon>Metazoa</taxon>
        <taxon>Ecdysozoa</taxon>
        <taxon>Arthropoda</taxon>
        <taxon>Crustacea</taxon>
        <taxon>Multicrustacea</taxon>
        <taxon>Hexanauplia</taxon>
        <taxon>Copepoda</taxon>
        <taxon>Siphonostomatoida</taxon>
        <taxon>Caligidae</taxon>
        <taxon>Lepeophtheirus</taxon>
    </lineage>
</organism>
<protein>
    <submittedName>
        <fullName evidence="1">Uncharacterized protein</fullName>
    </submittedName>
</protein>
<dbReference type="AlphaFoldDB" id="A0A0K2UQ65"/>
<dbReference type="EMBL" id="HACA01023033">
    <property type="protein sequence ID" value="CDW40394.1"/>
    <property type="molecule type" value="Transcribed_RNA"/>
</dbReference>
<reference evidence="1" key="1">
    <citation type="submission" date="2014-05" db="EMBL/GenBank/DDBJ databases">
        <authorList>
            <person name="Chronopoulou M."/>
        </authorList>
    </citation>
    <scope>NUCLEOTIDE SEQUENCE</scope>
    <source>
        <tissue evidence="1">Whole organism</tissue>
    </source>
</reference>
<name>A0A0K2UQ65_LEPSM</name>
<proteinExistence type="predicted"/>
<sequence>MEVVIKIDEPKSNQLGLIEPKTKCYNYSIVFPHFIFETVKLTIKIIISNINFFFDKNKCFLFYGENKVNVSCGSVIHSDVHSN</sequence>
<accession>A0A0K2UQ65</accession>
<evidence type="ECO:0000313" key="1">
    <source>
        <dbReference type="EMBL" id="CDW40394.1"/>
    </source>
</evidence>